<gene>
    <name evidence="2" type="ORF">NLI96_g10368</name>
</gene>
<evidence type="ECO:0000313" key="2">
    <source>
        <dbReference type="EMBL" id="KAJ3477569.1"/>
    </source>
</evidence>
<organism evidence="2 3">
    <name type="scientific">Meripilus lineatus</name>
    <dbReference type="NCBI Taxonomy" id="2056292"/>
    <lineage>
        <taxon>Eukaryota</taxon>
        <taxon>Fungi</taxon>
        <taxon>Dikarya</taxon>
        <taxon>Basidiomycota</taxon>
        <taxon>Agaricomycotina</taxon>
        <taxon>Agaricomycetes</taxon>
        <taxon>Polyporales</taxon>
        <taxon>Meripilaceae</taxon>
        <taxon>Meripilus</taxon>
    </lineage>
</organism>
<dbReference type="EMBL" id="JANAWD010000582">
    <property type="protein sequence ID" value="KAJ3477569.1"/>
    <property type="molecule type" value="Genomic_DNA"/>
</dbReference>
<feature type="compositionally biased region" description="Acidic residues" evidence="1">
    <location>
        <begin position="136"/>
        <end position="148"/>
    </location>
</feature>
<accession>A0AAD5UU29</accession>
<comment type="caution">
    <text evidence="2">The sequence shown here is derived from an EMBL/GenBank/DDBJ whole genome shotgun (WGS) entry which is preliminary data.</text>
</comment>
<proteinExistence type="predicted"/>
<reference evidence="2" key="1">
    <citation type="submission" date="2022-07" db="EMBL/GenBank/DDBJ databases">
        <title>Genome Sequence of Physisporinus lineatus.</title>
        <authorList>
            <person name="Buettner E."/>
        </authorList>
    </citation>
    <scope>NUCLEOTIDE SEQUENCE</scope>
    <source>
        <strain evidence="2">VT162</strain>
    </source>
</reference>
<sequence>MSSNFPWERVGDKVLRLLLEDLGIPAKGLRRRKLIEHLETMEADGMDAVLHDDSSVEASEPPKSQGKRQRSSRAQSEPERKRPKQRTSKRHRPVPSYQIITPGLQFDCVMVPPTSFKSKGKARATEARSSDPPEPSGDEQDNSEDELQDQAGREHVDPDEEDGRVRELRRGRSFKGRLRTYKSRRSHSRRSEVSASSENV</sequence>
<protein>
    <submittedName>
        <fullName evidence="2">Uncharacterized protein</fullName>
    </submittedName>
</protein>
<keyword evidence="3" id="KW-1185">Reference proteome</keyword>
<feature type="region of interest" description="Disordered" evidence="1">
    <location>
        <begin position="47"/>
        <end position="200"/>
    </location>
</feature>
<name>A0AAD5UU29_9APHY</name>
<evidence type="ECO:0000313" key="3">
    <source>
        <dbReference type="Proteomes" id="UP001212997"/>
    </source>
</evidence>
<evidence type="ECO:0000256" key="1">
    <source>
        <dbReference type="SAM" id="MobiDB-lite"/>
    </source>
</evidence>
<feature type="compositionally biased region" description="Basic residues" evidence="1">
    <location>
        <begin position="81"/>
        <end position="93"/>
    </location>
</feature>
<dbReference type="Proteomes" id="UP001212997">
    <property type="component" value="Unassembled WGS sequence"/>
</dbReference>
<feature type="compositionally biased region" description="Basic residues" evidence="1">
    <location>
        <begin position="171"/>
        <end position="188"/>
    </location>
</feature>
<dbReference type="AlphaFoldDB" id="A0AAD5UU29"/>